<dbReference type="EMBL" id="PCUF01000001">
    <property type="protein sequence ID" value="PIN66816.1"/>
    <property type="molecule type" value="Genomic_DNA"/>
</dbReference>
<accession>A0A2G9LJT8</accession>
<evidence type="ECO:0000313" key="3">
    <source>
        <dbReference type="EMBL" id="PIV46463.1"/>
    </source>
</evidence>
<dbReference type="EMBL" id="PFIH01000021">
    <property type="protein sequence ID" value="PIX28172.1"/>
    <property type="molecule type" value="Genomic_DNA"/>
</dbReference>
<dbReference type="Proteomes" id="UP000231449">
    <property type="component" value="Unassembled WGS sequence"/>
</dbReference>
<accession>A0A2H9M3P5</accession>
<reference evidence="8 9" key="1">
    <citation type="submission" date="2017-09" db="EMBL/GenBank/DDBJ databases">
        <title>Depth-based differentiation of microbial function through sediment-hosted aquifers and enrichment of novel symbionts in the deep terrestrial subsurface.</title>
        <authorList>
            <person name="Probst A.J."/>
            <person name="Ladd B."/>
            <person name="Jarett J.K."/>
            <person name="Geller-Mcgrath D.E."/>
            <person name="Sieber C.M.K."/>
            <person name="Emerson J.B."/>
            <person name="Anantharaman K."/>
            <person name="Thomas B.C."/>
            <person name="Malmstrom R."/>
            <person name="Stieglmeier M."/>
            <person name="Klingl A."/>
            <person name="Woyke T."/>
            <person name="Ryan C.M."/>
            <person name="Banfield J.F."/>
        </authorList>
    </citation>
    <scope>NUCLEOTIDE SEQUENCE [LARGE SCALE GENOMIC DNA]</scope>
</reference>
<protein>
    <recommendedName>
        <fullName evidence="11">Polymerase nucleotidyl transferase domain-containing protein</fullName>
    </recommendedName>
</protein>
<evidence type="ECO:0000313" key="6">
    <source>
        <dbReference type="EMBL" id="PIZ00008.1"/>
    </source>
</evidence>
<accession>A0A2H9P933</accession>
<organism evidence="1 10">
    <name type="scientific">Huberarchaeum crystalense</name>
    <dbReference type="NCBI Taxonomy" id="2014257"/>
    <lineage>
        <taxon>Archaea</taxon>
        <taxon>Candidatus Huberarchaeota</taxon>
        <taxon>Candidatus Huberarchaeia</taxon>
        <taxon>Candidatus Huberarchaeales</taxon>
        <taxon>Candidatus Huberarchaeaceae</taxon>
        <taxon>Candidatus Huberarchaeum</taxon>
    </lineage>
</organism>
<dbReference type="EMBL" id="PETW01000024">
    <property type="protein sequence ID" value="PIV46463.1"/>
    <property type="molecule type" value="Genomic_DNA"/>
</dbReference>
<name>A0A2G9LJT8_HUBC1</name>
<evidence type="ECO:0000313" key="2">
    <source>
        <dbReference type="EMBL" id="PIV13927.1"/>
    </source>
</evidence>
<dbReference type="EMBL" id="PEUT01000001">
    <property type="protein sequence ID" value="PIV13927.1"/>
    <property type="molecule type" value="Genomic_DNA"/>
</dbReference>
<dbReference type="Proteomes" id="UP000231232">
    <property type="component" value="Unassembled WGS sequence"/>
</dbReference>
<evidence type="ECO:0008006" key="11">
    <source>
        <dbReference type="Google" id="ProtNLM"/>
    </source>
</evidence>
<dbReference type="EMBL" id="PFSX01000026">
    <property type="protein sequence ID" value="PJC01524.1"/>
    <property type="molecule type" value="Genomic_DNA"/>
</dbReference>
<gene>
    <name evidence="7" type="ORF">CO072_00950</name>
    <name evidence="3" type="ORF">COS22_01355</name>
    <name evidence="2" type="ORF">COS45_00020</name>
    <name evidence="4" type="ORF">COW47_01755</name>
    <name evidence="1" type="ORF">COW69_00290</name>
    <name evidence="6" type="ORF">COY63_00600</name>
    <name evidence="5" type="ORF">COZ66_00710</name>
</gene>
<evidence type="ECO:0000313" key="1">
    <source>
        <dbReference type="EMBL" id="PIN66816.1"/>
    </source>
</evidence>
<dbReference type="Proteomes" id="UP000230713">
    <property type="component" value="Unassembled WGS sequence"/>
</dbReference>
<evidence type="ECO:0000313" key="5">
    <source>
        <dbReference type="EMBL" id="PIX28172.1"/>
    </source>
</evidence>
<dbReference type="AlphaFoldDB" id="A0A2G9LJT8"/>
<dbReference type="EMBL" id="PFMG01000015">
    <property type="protein sequence ID" value="PIZ00008.1"/>
    <property type="molecule type" value="Genomic_DNA"/>
</dbReference>
<comment type="caution">
    <text evidence="1">The sequence shown here is derived from an EMBL/GenBank/DDBJ whole genome shotgun (WGS) entry which is preliminary data.</text>
</comment>
<sequence>MTNKTTIDPEKLKAILQAHKINTAKQLVREIDKNPELQKKINIVVGTGSWVRDSQSKSNDWDIICILDDSGDDITKIPIMFILDSMRSLLQQIAWGVDQRFHIQVYTLTTLIDGTIQAAPTIYSYVRDGIPFKDEKGLFITLKRMVETSKIKPTYDTIETEQRIARERINKIKDQINGTLFFELQYAAADISQAVSAAWGYEMPDPVRIEGILKEMKAQGVIEQKYIDIWVDVRKKWKGLEHKVCFEVSPQEFGEYERKVREYIDYMESKIVGGQRFKQKQDASKYISQIKDQVKQILNLLNVDYTDENALVVFEKEVVDKKRISPQILNILKQFIVIQENFDKQREVSETEIRDAFGLINIVTNHLYTLKEHLKANTIDSIPHITLINTQGEIIEKLWFLKTDIIISKKEDIYFIAPISKPEDIALKPIKGELLLKKISGVVETNLPKEALLKRIKNAKDVMKIMFVAKNSVVINISELIK</sequence>
<evidence type="ECO:0000313" key="10">
    <source>
        <dbReference type="Proteomes" id="UP000229789"/>
    </source>
</evidence>
<dbReference type="Proteomes" id="UP000228874">
    <property type="component" value="Unassembled WGS sequence"/>
</dbReference>
<dbReference type="EMBL" id="PFFF01000041">
    <property type="protein sequence ID" value="PIV89612.1"/>
    <property type="molecule type" value="Genomic_DNA"/>
</dbReference>
<accession>A0A2H9M7J2</accession>
<accession>A0A2H9N425</accession>
<evidence type="ECO:0000313" key="9">
    <source>
        <dbReference type="Proteomes" id="UP000228989"/>
    </source>
</evidence>
<dbReference type="Proteomes" id="UP000228989">
    <property type="component" value="Unassembled WGS sequence"/>
</dbReference>
<reference evidence="1 10" key="2">
    <citation type="submission" date="2017-09" db="EMBL/GenBank/DDBJ databases">
        <title>Depth-based differentiation of microbial function through sediment-hosted aquifers and enrichment of novel symbionts in the deep terrestrial subsurface.</title>
        <authorList>
            <person name="Probst A.J."/>
            <person name="Ladd B."/>
            <person name="Jarett J.K."/>
            <person name="Geller-Mcgrath D.E."/>
            <person name="Sieber C.M."/>
            <person name="Emerson J.B."/>
            <person name="Anantharaman K."/>
            <person name="Thomas B.C."/>
            <person name="Malmstrom R."/>
            <person name="Stieglmeier M."/>
            <person name="Klingl A."/>
            <person name="Woyke T."/>
            <person name="Ryan C.M."/>
            <person name="Banfield J.F."/>
        </authorList>
    </citation>
    <scope>NUCLEOTIDE SEQUENCE [LARGE SCALE GENOMIC DNA]</scope>
    <source>
        <strain evidence="3">CG02_land_8_20_14_3_00_31_209</strain>
        <strain evidence="2">CG03_land_8_20_14_0_80_31_114</strain>
        <strain evidence="4">CG17_big_fil_post_rev_8_21_14_2_50_31_73</strain>
        <strain evidence="1">CG18_big_fil_WC_8_21_14_2_50_31_19</strain>
        <strain evidence="6">CG_4_10_14_0_8_um_filter_31_133</strain>
        <strain evidence="5">CG_4_8_14_3_um_filter</strain>
        <strain evidence="7">CG_4_9_14_0_8_um_filter_31_21</strain>
    </source>
</reference>
<accession>A0A2H9MMJ4</accession>
<proteinExistence type="predicted"/>
<evidence type="ECO:0000313" key="4">
    <source>
        <dbReference type="EMBL" id="PIV89612.1"/>
    </source>
</evidence>
<dbReference type="Proteomes" id="UP000229789">
    <property type="component" value="Unassembled WGS sequence"/>
</dbReference>
<dbReference type="Proteomes" id="UP000230477">
    <property type="component" value="Unassembled WGS sequence"/>
</dbReference>
<evidence type="ECO:0000313" key="8">
    <source>
        <dbReference type="Proteomes" id="UP000228874"/>
    </source>
</evidence>
<evidence type="ECO:0000313" key="7">
    <source>
        <dbReference type="EMBL" id="PJC01524.1"/>
    </source>
</evidence>
<accession>A0A2H9RD77</accession>